<sequence length="297" mass="33381">MKESIVICNTGSSTLSKIDVGTLEIETLDLSLEEKEIGPHGLSLYDKKILVANNYSNTISLIDIDKFKEEENIYIGAHPNDLATYNNKLYVLCGEANSLMIYDLFKRDIDLELPMGVFPHSIVLFHERNIAFISNMGDDTISIIDCIENKEIKKIRCNKYPTKIAISNDRKYLYICESYIGYAASGSISIMSLEDLSLKASIEVGKGPVDFWEEEGYIYVSNFVEGSISVVNINKLKEESKIFISGMPRGVIKFNEKIFVGDYLNGNLKVIDLKGRIIKNIAIGKEPNAMLLIKNLH</sequence>
<evidence type="ECO:0000313" key="4">
    <source>
        <dbReference type="Proteomes" id="UP000476820"/>
    </source>
</evidence>
<protein>
    <submittedName>
        <fullName evidence="1">YncE family protein</fullName>
    </submittedName>
</protein>
<dbReference type="Gene3D" id="2.130.10.10">
    <property type="entry name" value="YVTN repeat-like/Quinoprotein amine dehydrogenase"/>
    <property type="match status" value="3"/>
</dbReference>
<dbReference type="Proteomes" id="UP000476820">
    <property type="component" value="Unassembled WGS sequence"/>
</dbReference>
<dbReference type="RefSeq" id="WP_053342706.1">
    <property type="nucleotide sequence ID" value="NZ_JACBDB010000002.1"/>
</dbReference>
<accession>A0A0M1LSK9</accession>
<organism evidence="1 4">
    <name type="scientific">Clostridium botulinum</name>
    <dbReference type="NCBI Taxonomy" id="1491"/>
    <lineage>
        <taxon>Bacteria</taxon>
        <taxon>Bacillati</taxon>
        <taxon>Bacillota</taxon>
        <taxon>Clostridia</taxon>
        <taxon>Eubacteriales</taxon>
        <taxon>Clostridiaceae</taxon>
        <taxon>Clostridium</taxon>
    </lineage>
</organism>
<dbReference type="Proteomes" id="UP000473681">
    <property type="component" value="Unassembled WGS sequence"/>
</dbReference>
<reference evidence="3 4" key="1">
    <citation type="submission" date="2019-04" db="EMBL/GenBank/DDBJ databases">
        <title>Genome sequencing of Clostridium botulinum Groups I-IV and Clostridium butyricum.</title>
        <authorList>
            <person name="Brunt J."/>
            <person name="Van Vliet A.H.M."/>
            <person name="Stringer S.C."/>
            <person name="Carter A.T."/>
            <person name="Peck M.W."/>
        </authorList>
    </citation>
    <scope>NUCLEOTIDE SEQUENCE [LARGE SCALE GENOMIC DNA]</scope>
    <source>
        <strain evidence="1 4">1605</strain>
        <strain evidence="2 3">CB-K-33E</strain>
    </source>
</reference>
<proteinExistence type="predicted"/>
<gene>
    <name evidence="1" type="ORF">FC774_02870</name>
    <name evidence="2" type="ORF">FDB51_00015</name>
</gene>
<dbReference type="InterPro" id="IPR015943">
    <property type="entry name" value="WD40/YVTN_repeat-like_dom_sf"/>
</dbReference>
<evidence type="ECO:0000313" key="3">
    <source>
        <dbReference type="Proteomes" id="UP000473681"/>
    </source>
</evidence>
<dbReference type="PANTHER" id="PTHR47197">
    <property type="entry name" value="PROTEIN NIRF"/>
    <property type="match status" value="1"/>
</dbReference>
<dbReference type="InterPro" id="IPR051200">
    <property type="entry name" value="Host-pathogen_enzymatic-act"/>
</dbReference>
<dbReference type="EMBL" id="SWVK01000001">
    <property type="protein sequence ID" value="NFN33535.1"/>
    <property type="molecule type" value="Genomic_DNA"/>
</dbReference>
<dbReference type="EMBL" id="SWOV01000004">
    <property type="protein sequence ID" value="NFF86851.1"/>
    <property type="molecule type" value="Genomic_DNA"/>
</dbReference>
<dbReference type="PANTHER" id="PTHR47197:SF3">
    <property type="entry name" value="DIHYDRO-HEME D1 DEHYDROGENASE"/>
    <property type="match status" value="1"/>
</dbReference>
<dbReference type="InterPro" id="IPR011048">
    <property type="entry name" value="Haem_d1_sf"/>
</dbReference>
<name>A0A0M1LSK9_CLOBO</name>
<comment type="caution">
    <text evidence="1">The sequence shown here is derived from an EMBL/GenBank/DDBJ whole genome shotgun (WGS) entry which is preliminary data.</text>
</comment>
<dbReference type="SUPFAM" id="SSF51004">
    <property type="entry name" value="C-terminal (heme d1) domain of cytochrome cd1-nitrite reductase"/>
    <property type="match status" value="1"/>
</dbReference>
<dbReference type="OrthoDB" id="1706639at2"/>
<evidence type="ECO:0000313" key="2">
    <source>
        <dbReference type="EMBL" id="NFN33535.1"/>
    </source>
</evidence>
<evidence type="ECO:0000313" key="1">
    <source>
        <dbReference type="EMBL" id="NFF86851.1"/>
    </source>
</evidence>
<dbReference type="AlphaFoldDB" id="A0A0M1LSK9"/>